<comment type="caution">
    <text evidence="2">The sequence shown here is derived from an EMBL/GenBank/DDBJ whole genome shotgun (WGS) entry which is preliminary data.</text>
</comment>
<feature type="compositionally biased region" description="Basic and acidic residues" evidence="1">
    <location>
        <begin position="228"/>
        <end position="246"/>
    </location>
</feature>
<evidence type="ECO:0008006" key="4">
    <source>
        <dbReference type="Google" id="ProtNLM"/>
    </source>
</evidence>
<feature type="compositionally biased region" description="Basic and acidic residues" evidence="1">
    <location>
        <begin position="286"/>
        <end position="296"/>
    </location>
</feature>
<reference evidence="2 3" key="1">
    <citation type="submission" date="2024-11" db="EMBL/GenBank/DDBJ databases">
        <title>Chromosome-level genome assembly of the freshwater bivalve Anodonta woodiana.</title>
        <authorList>
            <person name="Chen X."/>
        </authorList>
    </citation>
    <scope>NUCLEOTIDE SEQUENCE [LARGE SCALE GENOMIC DNA]</scope>
    <source>
        <strain evidence="2">MN2024</strain>
        <tissue evidence="2">Gills</tissue>
    </source>
</reference>
<evidence type="ECO:0000256" key="1">
    <source>
        <dbReference type="SAM" id="MobiDB-lite"/>
    </source>
</evidence>
<dbReference type="AlphaFoldDB" id="A0ABD3VH75"/>
<feature type="compositionally biased region" description="Low complexity" evidence="1">
    <location>
        <begin position="334"/>
        <end position="348"/>
    </location>
</feature>
<dbReference type="EMBL" id="JBJQND010000012">
    <property type="protein sequence ID" value="KAL3860476.1"/>
    <property type="molecule type" value="Genomic_DNA"/>
</dbReference>
<sequence length="426" mass="48196">MGKYKVSDYFNTTTDDNLMYIHHYEGCQTLDFGGAKALPRQTEVLTSLKIMGIDTEEILGLQYAGTNKYTLYPKDIGAYVLESEEMEICGVKVAVRMADPMVRRIEPRTVTVNISGIPLEVSDEVLADKLWLKCGIKLSLDDARATCYGFENVLSGERLIRVPKSQLAQVPAGFYILGWIAKTWYRGCEEHRKCPRCKQLGHALKNCNQEYIPRAPSYANAVIIGKRTEESSKEQTNKEPEIEVRESTPNNTSREDVLSTPTQRGDDEGFITPKRTTRRVTPQEPLRTENRFKGLEIEETEMEPEKENTEEDDISGITVLTSTPKQQKRKLSDDFSLTSSSSGTLPSLAEVVEKNPTKPQRRKRQTRERNIEEPNLSEEGSSSKSVNQDESIGTSNEYKEKTDNIRDDINIQTIDTVPPDELQNNI</sequence>
<dbReference type="Proteomes" id="UP001634394">
    <property type="component" value="Unassembled WGS sequence"/>
</dbReference>
<gene>
    <name evidence="2" type="ORF">ACJMK2_010598</name>
</gene>
<name>A0ABD3VH75_SINWO</name>
<evidence type="ECO:0000313" key="2">
    <source>
        <dbReference type="EMBL" id="KAL3860476.1"/>
    </source>
</evidence>
<evidence type="ECO:0000313" key="3">
    <source>
        <dbReference type="Proteomes" id="UP001634394"/>
    </source>
</evidence>
<feature type="region of interest" description="Disordered" evidence="1">
    <location>
        <begin position="228"/>
        <end position="426"/>
    </location>
</feature>
<organism evidence="2 3">
    <name type="scientific">Sinanodonta woodiana</name>
    <name type="common">Chinese pond mussel</name>
    <name type="synonym">Anodonta woodiana</name>
    <dbReference type="NCBI Taxonomy" id="1069815"/>
    <lineage>
        <taxon>Eukaryota</taxon>
        <taxon>Metazoa</taxon>
        <taxon>Spiralia</taxon>
        <taxon>Lophotrochozoa</taxon>
        <taxon>Mollusca</taxon>
        <taxon>Bivalvia</taxon>
        <taxon>Autobranchia</taxon>
        <taxon>Heteroconchia</taxon>
        <taxon>Palaeoheterodonta</taxon>
        <taxon>Unionida</taxon>
        <taxon>Unionoidea</taxon>
        <taxon>Unionidae</taxon>
        <taxon>Unioninae</taxon>
        <taxon>Sinanodonta</taxon>
    </lineage>
</organism>
<protein>
    <recommendedName>
        <fullName evidence="4">CCHC-type domain-containing protein</fullName>
    </recommendedName>
</protein>
<feature type="compositionally biased region" description="Basic and acidic residues" evidence="1">
    <location>
        <begin position="397"/>
        <end position="409"/>
    </location>
</feature>
<keyword evidence="3" id="KW-1185">Reference proteome</keyword>
<accession>A0ABD3VH75</accession>
<feature type="compositionally biased region" description="Acidic residues" evidence="1">
    <location>
        <begin position="297"/>
        <end position="314"/>
    </location>
</feature>
<proteinExistence type="predicted"/>
<feature type="compositionally biased region" description="Polar residues" evidence="1">
    <location>
        <begin position="378"/>
        <end position="396"/>
    </location>
</feature>